<name>A0A1T4S9X9_9GAMM</name>
<dbReference type="STRING" id="1122188.SAMN02745674_02668"/>
<keyword evidence="2" id="KW-1185">Reference proteome</keyword>
<dbReference type="AlphaFoldDB" id="A0A1T4S9X9"/>
<protein>
    <recommendedName>
        <fullName evidence="3">DUF1330 domain-containing protein</fullName>
    </recommendedName>
</protein>
<dbReference type="OrthoDB" id="8778976at2"/>
<evidence type="ECO:0000313" key="2">
    <source>
        <dbReference type="Proteomes" id="UP000190061"/>
    </source>
</evidence>
<dbReference type="RefSeq" id="WP_078759201.1">
    <property type="nucleotide sequence ID" value="NZ_FUXP01000015.1"/>
</dbReference>
<reference evidence="1 2" key="1">
    <citation type="submission" date="2017-02" db="EMBL/GenBank/DDBJ databases">
        <authorList>
            <person name="Peterson S.W."/>
        </authorList>
    </citation>
    <scope>NUCLEOTIDE SEQUENCE [LARGE SCALE GENOMIC DNA]</scope>
    <source>
        <strain evidence="1 2">DSM 21749</strain>
    </source>
</reference>
<gene>
    <name evidence="1" type="ORF">SAMN02745674_02668</name>
</gene>
<sequence>MSTNSCQALVQLFLPVYGNDGKAFPRAMFDAVRDELTEEFGGATAFAHSPAVGAWEDDDGDVCRDDVILYEVMADTLDREWWQGYRKTLEARFEQEEILLRATAVERL</sequence>
<dbReference type="EMBL" id="FUXP01000015">
    <property type="protein sequence ID" value="SKA25005.1"/>
    <property type="molecule type" value="Genomic_DNA"/>
</dbReference>
<accession>A0A1T4S9X9</accession>
<evidence type="ECO:0000313" key="1">
    <source>
        <dbReference type="EMBL" id="SKA25005.1"/>
    </source>
</evidence>
<evidence type="ECO:0008006" key="3">
    <source>
        <dbReference type="Google" id="ProtNLM"/>
    </source>
</evidence>
<dbReference type="Proteomes" id="UP000190061">
    <property type="component" value="Unassembled WGS sequence"/>
</dbReference>
<organism evidence="1 2">
    <name type="scientific">Lysobacter spongiicola DSM 21749</name>
    <dbReference type="NCBI Taxonomy" id="1122188"/>
    <lineage>
        <taxon>Bacteria</taxon>
        <taxon>Pseudomonadati</taxon>
        <taxon>Pseudomonadota</taxon>
        <taxon>Gammaproteobacteria</taxon>
        <taxon>Lysobacterales</taxon>
        <taxon>Lysobacteraceae</taxon>
        <taxon>Novilysobacter</taxon>
    </lineage>
</organism>
<proteinExistence type="predicted"/>